<feature type="transmembrane region" description="Helical" evidence="1">
    <location>
        <begin position="83"/>
        <end position="105"/>
    </location>
</feature>
<proteinExistence type="predicted"/>
<evidence type="ECO:0000313" key="2">
    <source>
        <dbReference type="EMBL" id="EQC40184.1"/>
    </source>
</evidence>
<dbReference type="EMBL" id="JH767137">
    <property type="protein sequence ID" value="EQC40184.1"/>
    <property type="molecule type" value="Genomic_DNA"/>
</dbReference>
<dbReference type="Proteomes" id="UP000030762">
    <property type="component" value="Unassembled WGS sequence"/>
</dbReference>
<evidence type="ECO:0000313" key="3">
    <source>
        <dbReference type="Proteomes" id="UP000030762"/>
    </source>
</evidence>
<protein>
    <submittedName>
        <fullName evidence="2">Uncharacterized protein</fullName>
    </submittedName>
</protein>
<accession>T0QPY2</accession>
<keyword evidence="1" id="KW-1133">Transmembrane helix</keyword>
<name>T0QPY2_SAPDV</name>
<dbReference type="VEuPathDB" id="FungiDB:SDRG_02832"/>
<keyword evidence="3" id="KW-1185">Reference proteome</keyword>
<sequence>MTESSILPYMLCMSFPLVLSLVKFAPNWCLPWRLDAPAPITRPTEPNDLTDEDEYNYYLSQHTRVQMRQIAIVIEMSKHWSSIMLVAFVPMVLDWHLVVVLLTVLCVGVHSRQYITLDAARRTLALERQLWAAADDRVRDFLENM</sequence>
<organism evidence="2 3">
    <name type="scientific">Saprolegnia diclina (strain VS20)</name>
    <dbReference type="NCBI Taxonomy" id="1156394"/>
    <lineage>
        <taxon>Eukaryota</taxon>
        <taxon>Sar</taxon>
        <taxon>Stramenopiles</taxon>
        <taxon>Oomycota</taxon>
        <taxon>Saprolegniomycetes</taxon>
        <taxon>Saprolegniales</taxon>
        <taxon>Saprolegniaceae</taxon>
        <taxon>Saprolegnia</taxon>
    </lineage>
</organism>
<keyword evidence="1" id="KW-0472">Membrane</keyword>
<evidence type="ECO:0000256" key="1">
    <source>
        <dbReference type="SAM" id="Phobius"/>
    </source>
</evidence>
<dbReference type="RefSeq" id="XP_008606658.1">
    <property type="nucleotide sequence ID" value="XM_008608436.1"/>
</dbReference>
<dbReference type="GeneID" id="19943559"/>
<feature type="transmembrane region" description="Helical" evidence="1">
    <location>
        <begin position="6"/>
        <end position="25"/>
    </location>
</feature>
<dbReference type="AlphaFoldDB" id="T0QPY2"/>
<reference evidence="2 3" key="1">
    <citation type="submission" date="2012-04" db="EMBL/GenBank/DDBJ databases">
        <title>The Genome Sequence of Saprolegnia declina VS20.</title>
        <authorList>
            <consortium name="The Broad Institute Genome Sequencing Platform"/>
            <person name="Russ C."/>
            <person name="Nusbaum C."/>
            <person name="Tyler B."/>
            <person name="van West P."/>
            <person name="Dieguez-Uribeondo J."/>
            <person name="de Bruijn I."/>
            <person name="Tripathy S."/>
            <person name="Jiang R."/>
            <person name="Young S.K."/>
            <person name="Zeng Q."/>
            <person name="Gargeya S."/>
            <person name="Fitzgerald M."/>
            <person name="Haas B."/>
            <person name="Abouelleil A."/>
            <person name="Alvarado L."/>
            <person name="Arachchi H.M."/>
            <person name="Berlin A."/>
            <person name="Chapman S.B."/>
            <person name="Goldberg J."/>
            <person name="Griggs A."/>
            <person name="Gujja S."/>
            <person name="Hansen M."/>
            <person name="Howarth C."/>
            <person name="Imamovic A."/>
            <person name="Larimer J."/>
            <person name="McCowen C."/>
            <person name="Montmayeur A."/>
            <person name="Murphy C."/>
            <person name="Neiman D."/>
            <person name="Pearson M."/>
            <person name="Priest M."/>
            <person name="Roberts A."/>
            <person name="Saif S."/>
            <person name="Shea T."/>
            <person name="Sisk P."/>
            <person name="Sykes S."/>
            <person name="Wortman J."/>
            <person name="Nusbaum C."/>
            <person name="Birren B."/>
        </authorList>
    </citation>
    <scope>NUCLEOTIDE SEQUENCE [LARGE SCALE GENOMIC DNA]</scope>
    <source>
        <strain evidence="2 3">VS20</strain>
    </source>
</reference>
<keyword evidence="1" id="KW-0812">Transmembrane</keyword>
<dbReference type="InParanoid" id="T0QPY2"/>
<dbReference type="OMA" id="HFLEHET"/>
<gene>
    <name evidence="2" type="ORF">SDRG_02832</name>
</gene>
<dbReference type="OrthoDB" id="10369499at2759"/>